<dbReference type="InterPro" id="IPR050847">
    <property type="entry name" value="SASP_DNA-binding"/>
</dbReference>
<evidence type="ECO:0000313" key="3">
    <source>
        <dbReference type="EMBL" id="MFL0198702.1"/>
    </source>
</evidence>
<gene>
    <name evidence="3" type="ORF">ACJDU8_24560</name>
</gene>
<protein>
    <submittedName>
        <fullName evidence="3">Alpha/beta-type small acid-soluble spore protein</fullName>
    </submittedName>
</protein>
<comment type="function">
    <text evidence="1">SASP are bound to spore DNA. They are double-stranded DNA-binding proteins that cause DNA to change to an a-like conformation. They protect the DNA backbone from chemical and enzymatic cleavage and are thus involved in dormant spore's high resistance to UV light.</text>
</comment>
<dbReference type="Proteomes" id="UP001623660">
    <property type="component" value="Unassembled WGS sequence"/>
</dbReference>
<name>A0ABW8SRP4_9CLOT</name>
<dbReference type="EMBL" id="JBJHZX010000081">
    <property type="protein sequence ID" value="MFL0198702.1"/>
    <property type="molecule type" value="Genomic_DNA"/>
</dbReference>
<reference evidence="3 4" key="1">
    <citation type="submission" date="2024-11" db="EMBL/GenBank/DDBJ databases">
        <authorList>
            <person name="Heng Y.C."/>
            <person name="Lim A.C.H."/>
            <person name="Lee J.K.Y."/>
            <person name="Kittelmann S."/>
        </authorList>
    </citation>
    <scope>NUCLEOTIDE SEQUENCE [LARGE SCALE GENOMIC DNA]</scope>
    <source>
        <strain evidence="3 4">WILCCON 0269</strain>
    </source>
</reference>
<evidence type="ECO:0000256" key="2">
    <source>
        <dbReference type="ARBA" id="ARBA00022969"/>
    </source>
</evidence>
<proteinExistence type="predicted"/>
<keyword evidence="2" id="KW-0749">Sporulation</keyword>
<dbReference type="InterPro" id="IPR038300">
    <property type="entry name" value="SASP_sf_alpha/beta"/>
</dbReference>
<dbReference type="InterPro" id="IPR001448">
    <property type="entry name" value="SASP_alpha/beta-type"/>
</dbReference>
<sequence>MAYSSNNLVVPQAREALNKFKMESAQEVGVNLKNGYNGDLTAREAGSIGGNMVKKMVEAYEQGLK</sequence>
<keyword evidence="4" id="KW-1185">Reference proteome</keyword>
<dbReference type="RefSeq" id="WP_406794816.1">
    <property type="nucleotide sequence ID" value="NZ_JBJHZX010000081.1"/>
</dbReference>
<dbReference type="PANTHER" id="PTHR36107:SF1">
    <property type="entry name" value="SMALL, ACID-SOLUBLE SPORE PROTEIN A"/>
    <property type="match status" value="1"/>
</dbReference>
<evidence type="ECO:0000313" key="4">
    <source>
        <dbReference type="Proteomes" id="UP001623660"/>
    </source>
</evidence>
<dbReference type="Gene3D" id="6.10.10.80">
    <property type="entry name" value="Small, acid-soluble spore protein, alpha/beta type-like"/>
    <property type="match status" value="1"/>
</dbReference>
<organism evidence="3 4">
    <name type="scientific">Candidatus Clostridium eludens</name>
    <dbReference type="NCBI Taxonomy" id="3381663"/>
    <lineage>
        <taxon>Bacteria</taxon>
        <taxon>Bacillati</taxon>
        <taxon>Bacillota</taxon>
        <taxon>Clostridia</taxon>
        <taxon>Eubacteriales</taxon>
        <taxon>Clostridiaceae</taxon>
        <taxon>Clostridium</taxon>
    </lineage>
</organism>
<dbReference type="PANTHER" id="PTHR36107">
    <property type="entry name" value="SMALL, ACID-SOLUBLE SPORE PROTEIN A"/>
    <property type="match status" value="1"/>
</dbReference>
<evidence type="ECO:0000256" key="1">
    <source>
        <dbReference type="ARBA" id="ARBA00003863"/>
    </source>
</evidence>
<comment type="caution">
    <text evidence="3">The sequence shown here is derived from an EMBL/GenBank/DDBJ whole genome shotgun (WGS) entry which is preliminary data.</text>
</comment>
<accession>A0ABW8SRP4</accession>
<dbReference type="Pfam" id="PF00269">
    <property type="entry name" value="SASP"/>
    <property type="match status" value="1"/>
</dbReference>